<feature type="compositionally biased region" description="Basic and acidic residues" evidence="1">
    <location>
        <begin position="67"/>
        <end position="78"/>
    </location>
</feature>
<sequence>MKVNSSQGPLVVARRRFAFIGKAVISVRQWEQRAIASGSEPFASTGEASKTTKLVAIASPPMAKTSPMEEKSRKGRDR</sequence>
<name>A0ABD1ZRD3_9MARC</name>
<organism evidence="2 3">
    <name type="scientific">Riccia fluitans</name>
    <dbReference type="NCBI Taxonomy" id="41844"/>
    <lineage>
        <taxon>Eukaryota</taxon>
        <taxon>Viridiplantae</taxon>
        <taxon>Streptophyta</taxon>
        <taxon>Embryophyta</taxon>
        <taxon>Marchantiophyta</taxon>
        <taxon>Marchantiopsida</taxon>
        <taxon>Marchantiidae</taxon>
        <taxon>Marchantiales</taxon>
        <taxon>Ricciaceae</taxon>
        <taxon>Riccia</taxon>
    </lineage>
</organism>
<dbReference type="AlphaFoldDB" id="A0ABD1ZRD3"/>
<evidence type="ECO:0000313" key="3">
    <source>
        <dbReference type="Proteomes" id="UP001605036"/>
    </source>
</evidence>
<protein>
    <submittedName>
        <fullName evidence="2">Uncharacterized protein</fullName>
    </submittedName>
</protein>
<evidence type="ECO:0000313" key="2">
    <source>
        <dbReference type="EMBL" id="KAL2654002.1"/>
    </source>
</evidence>
<keyword evidence="3" id="KW-1185">Reference proteome</keyword>
<evidence type="ECO:0000256" key="1">
    <source>
        <dbReference type="SAM" id="MobiDB-lite"/>
    </source>
</evidence>
<comment type="caution">
    <text evidence="2">The sequence shown here is derived from an EMBL/GenBank/DDBJ whole genome shotgun (WGS) entry which is preliminary data.</text>
</comment>
<dbReference type="Proteomes" id="UP001605036">
    <property type="component" value="Unassembled WGS sequence"/>
</dbReference>
<reference evidence="2 3" key="1">
    <citation type="submission" date="2024-09" db="EMBL/GenBank/DDBJ databases">
        <title>Chromosome-scale assembly of Riccia fluitans.</title>
        <authorList>
            <person name="Paukszto L."/>
            <person name="Sawicki J."/>
            <person name="Karawczyk K."/>
            <person name="Piernik-Szablinska J."/>
            <person name="Szczecinska M."/>
            <person name="Mazdziarz M."/>
        </authorList>
    </citation>
    <scope>NUCLEOTIDE SEQUENCE [LARGE SCALE GENOMIC DNA]</scope>
    <source>
        <strain evidence="2">Rf_01</strain>
        <tissue evidence="2">Aerial parts of the thallus</tissue>
    </source>
</reference>
<accession>A0ABD1ZRD3</accession>
<proteinExistence type="predicted"/>
<gene>
    <name evidence="2" type="ORF">R1flu_022130</name>
</gene>
<dbReference type="EMBL" id="JBHFFA010000001">
    <property type="protein sequence ID" value="KAL2654002.1"/>
    <property type="molecule type" value="Genomic_DNA"/>
</dbReference>
<feature type="region of interest" description="Disordered" evidence="1">
    <location>
        <begin position="58"/>
        <end position="78"/>
    </location>
</feature>